<evidence type="ECO:0000256" key="3">
    <source>
        <dbReference type="ARBA" id="ARBA00022827"/>
    </source>
</evidence>
<organism evidence="6 7">
    <name type="scientific">Marasmius crinis-equi</name>
    <dbReference type="NCBI Taxonomy" id="585013"/>
    <lineage>
        <taxon>Eukaryota</taxon>
        <taxon>Fungi</taxon>
        <taxon>Dikarya</taxon>
        <taxon>Basidiomycota</taxon>
        <taxon>Agaricomycotina</taxon>
        <taxon>Agaricomycetes</taxon>
        <taxon>Agaricomycetidae</taxon>
        <taxon>Agaricales</taxon>
        <taxon>Marasmiineae</taxon>
        <taxon>Marasmiaceae</taxon>
        <taxon>Marasmius</taxon>
    </lineage>
</organism>
<keyword evidence="7" id="KW-1185">Reference proteome</keyword>
<dbReference type="Gene3D" id="3.30.465.10">
    <property type="match status" value="1"/>
</dbReference>
<proteinExistence type="inferred from homology"/>
<keyword evidence="2" id="KW-0285">Flavoprotein</keyword>
<evidence type="ECO:0000256" key="2">
    <source>
        <dbReference type="ARBA" id="ARBA00022630"/>
    </source>
</evidence>
<dbReference type="InterPro" id="IPR006094">
    <property type="entry name" value="Oxid_FAD_bind_N"/>
</dbReference>
<dbReference type="PANTHER" id="PTHR42973:SF17">
    <property type="entry name" value="OXIDASE, PUTATIVE (AFU_ORTHOLOGUE AFUA_6G14340)-RELATED"/>
    <property type="match status" value="1"/>
</dbReference>
<comment type="caution">
    <text evidence="6">The sequence shown here is derived from an EMBL/GenBank/DDBJ whole genome shotgun (WGS) entry which is preliminary data.</text>
</comment>
<keyword evidence="3" id="KW-0274">FAD</keyword>
<dbReference type="InterPro" id="IPR050416">
    <property type="entry name" value="FAD-linked_Oxidoreductase"/>
</dbReference>
<dbReference type="Proteomes" id="UP001465976">
    <property type="component" value="Unassembled WGS sequence"/>
</dbReference>
<keyword evidence="4" id="KW-0560">Oxidoreductase</keyword>
<dbReference type="PROSITE" id="PS00862">
    <property type="entry name" value="OX2_COVAL_FAD"/>
    <property type="match status" value="1"/>
</dbReference>
<accession>A0ABR3ER98</accession>
<protein>
    <recommendedName>
        <fullName evidence="5">FAD-binding PCMH-type domain-containing protein</fullName>
    </recommendedName>
</protein>
<gene>
    <name evidence="6" type="ORF">V5O48_016592</name>
</gene>
<feature type="non-terminal residue" evidence="6">
    <location>
        <position position="147"/>
    </location>
</feature>
<dbReference type="PROSITE" id="PS51387">
    <property type="entry name" value="FAD_PCMH"/>
    <property type="match status" value="1"/>
</dbReference>
<name>A0ABR3ER98_9AGAR</name>
<dbReference type="InterPro" id="IPR016166">
    <property type="entry name" value="FAD-bd_PCMH"/>
</dbReference>
<evidence type="ECO:0000259" key="5">
    <source>
        <dbReference type="PROSITE" id="PS51387"/>
    </source>
</evidence>
<evidence type="ECO:0000256" key="4">
    <source>
        <dbReference type="ARBA" id="ARBA00023002"/>
    </source>
</evidence>
<dbReference type="InterPro" id="IPR036318">
    <property type="entry name" value="FAD-bd_PCMH-like_sf"/>
</dbReference>
<sequence>MGNSPSTPTAFESCLNSALPASAISVPGDLFYHSFAVKPYNLAYDDITPAAVVRPKTTEEVSRVVRCATDNAIKVQARSGGHSYGDYSIGGQSGSLIVDMVNFQQFSYDRTTERAIIGSGTLLGDLTQRLHDAAPEGRAMGHGLCPQ</sequence>
<dbReference type="Pfam" id="PF01565">
    <property type="entry name" value="FAD_binding_4"/>
    <property type="match status" value="1"/>
</dbReference>
<evidence type="ECO:0000313" key="7">
    <source>
        <dbReference type="Proteomes" id="UP001465976"/>
    </source>
</evidence>
<dbReference type="SUPFAM" id="SSF56176">
    <property type="entry name" value="FAD-binding/transporter-associated domain-like"/>
    <property type="match status" value="1"/>
</dbReference>
<dbReference type="InterPro" id="IPR016169">
    <property type="entry name" value="FAD-bd_PCMH_sub2"/>
</dbReference>
<dbReference type="PANTHER" id="PTHR42973">
    <property type="entry name" value="BINDING OXIDOREDUCTASE, PUTATIVE (AFU_ORTHOLOGUE AFUA_1G17690)-RELATED"/>
    <property type="match status" value="1"/>
</dbReference>
<dbReference type="InterPro" id="IPR006093">
    <property type="entry name" value="Oxy_OxRdtase_FAD_BS"/>
</dbReference>
<comment type="similarity">
    <text evidence="1">Belongs to the oxygen-dependent FAD-linked oxidoreductase family.</text>
</comment>
<evidence type="ECO:0000313" key="6">
    <source>
        <dbReference type="EMBL" id="KAL0565428.1"/>
    </source>
</evidence>
<dbReference type="EMBL" id="JBAHYK010002269">
    <property type="protein sequence ID" value="KAL0565428.1"/>
    <property type="molecule type" value="Genomic_DNA"/>
</dbReference>
<reference evidence="6 7" key="1">
    <citation type="submission" date="2024-02" db="EMBL/GenBank/DDBJ databases">
        <title>A draft genome for the cacao thread blight pathogen Marasmius crinis-equi.</title>
        <authorList>
            <person name="Cohen S.P."/>
            <person name="Baruah I.K."/>
            <person name="Amoako-Attah I."/>
            <person name="Bukari Y."/>
            <person name="Meinhardt L.W."/>
            <person name="Bailey B.A."/>
        </authorList>
    </citation>
    <scope>NUCLEOTIDE SEQUENCE [LARGE SCALE GENOMIC DNA]</scope>
    <source>
        <strain evidence="6 7">GH-76</strain>
    </source>
</reference>
<evidence type="ECO:0000256" key="1">
    <source>
        <dbReference type="ARBA" id="ARBA00005466"/>
    </source>
</evidence>
<feature type="domain" description="FAD-binding PCMH-type" evidence="5">
    <location>
        <begin position="45"/>
        <end position="147"/>
    </location>
</feature>